<name>A0A078AMX1_STYLE</name>
<keyword evidence="1" id="KW-0175">Coiled coil</keyword>
<accession>A0A078AMX1</accession>
<reference evidence="3 4" key="1">
    <citation type="submission" date="2014-06" db="EMBL/GenBank/DDBJ databases">
        <authorList>
            <person name="Swart Estienne"/>
        </authorList>
    </citation>
    <scope>NUCLEOTIDE SEQUENCE [LARGE SCALE GENOMIC DNA]</scope>
    <source>
        <strain evidence="3 4">130c</strain>
    </source>
</reference>
<gene>
    <name evidence="3" type="primary">Contig10555.g11271</name>
    <name evidence="3" type="ORF">STYLEM_11263</name>
</gene>
<organism evidence="3 4">
    <name type="scientific">Stylonychia lemnae</name>
    <name type="common">Ciliate</name>
    <dbReference type="NCBI Taxonomy" id="5949"/>
    <lineage>
        <taxon>Eukaryota</taxon>
        <taxon>Sar</taxon>
        <taxon>Alveolata</taxon>
        <taxon>Ciliophora</taxon>
        <taxon>Intramacronucleata</taxon>
        <taxon>Spirotrichea</taxon>
        <taxon>Stichotrichia</taxon>
        <taxon>Sporadotrichida</taxon>
        <taxon>Oxytrichidae</taxon>
        <taxon>Stylonychinae</taxon>
        <taxon>Stylonychia</taxon>
    </lineage>
</organism>
<feature type="coiled-coil region" evidence="1">
    <location>
        <begin position="107"/>
        <end position="134"/>
    </location>
</feature>
<sequence length="327" mass="38536">MHPKNTCQIRNKNSFSVRTLLSNFPGDQVSSPSFDEGNQWPKYDRSDQTKSSNVRMIEKEIIITEIQDGNQIQQQIKPDSDLITVESRDSLTIDYTHLDDDKLDERFRSYALRIKQLKQKKRHLKRQINKSQEIRVPFSPFNSQTKQRNKTSPYNNVCNQHICYKRIKKYGRQSDSIDAQMNFSFAKYGFRSVTNIFQQNSMKRFNNCGRKALFKSRKINNDHQTNDNIIIESLYKYLLQEDDIGNSHQQEIQSETRSQQINKTSFGFCDFERVPIDQSIQPTTHNCYTVNQFSSNNPNYSQQTVWTHEQVDNSNHPRSKTLINKLR</sequence>
<evidence type="ECO:0000256" key="1">
    <source>
        <dbReference type="SAM" id="Coils"/>
    </source>
</evidence>
<evidence type="ECO:0000256" key="2">
    <source>
        <dbReference type="SAM" id="MobiDB-lite"/>
    </source>
</evidence>
<feature type="region of interest" description="Disordered" evidence="2">
    <location>
        <begin position="27"/>
        <end position="51"/>
    </location>
</feature>
<keyword evidence="4" id="KW-1185">Reference proteome</keyword>
<dbReference type="InParanoid" id="A0A078AMX1"/>
<dbReference type="Proteomes" id="UP000039865">
    <property type="component" value="Unassembled WGS sequence"/>
</dbReference>
<proteinExistence type="predicted"/>
<evidence type="ECO:0000313" key="3">
    <source>
        <dbReference type="EMBL" id="CDW82233.1"/>
    </source>
</evidence>
<protein>
    <submittedName>
        <fullName evidence="3">Uncharacterized protein</fullName>
    </submittedName>
</protein>
<dbReference type="EMBL" id="CCKQ01010697">
    <property type="protein sequence ID" value="CDW82233.1"/>
    <property type="molecule type" value="Genomic_DNA"/>
</dbReference>
<evidence type="ECO:0000313" key="4">
    <source>
        <dbReference type="Proteomes" id="UP000039865"/>
    </source>
</evidence>
<dbReference type="AlphaFoldDB" id="A0A078AMX1"/>